<protein>
    <recommendedName>
        <fullName evidence="3">Baseplate protein J-like domain-containing protein</fullName>
    </recommendedName>
</protein>
<dbReference type="Proteomes" id="UP000251197">
    <property type="component" value="Unassembled WGS sequence"/>
</dbReference>
<accession>A0A2X3J9I9</accession>
<evidence type="ECO:0000313" key="2">
    <source>
        <dbReference type="Proteomes" id="UP000251197"/>
    </source>
</evidence>
<dbReference type="EMBL" id="UAVU01000009">
    <property type="protein sequence ID" value="SQC92661.1"/>
    <property type="molecule type" value="Genomic_DNA"/>
</dbReference>
<name>A0A2X3J9I9_9ENTR</name>
<evidence type="ECO:0008006" key="3">
    <source>
        <dbReference type="Google" id="ProtNLM"/>
    </source>
</evidence>
<sequence length="892" mass="100350">MSGQHIAITANATGENFPREQQFNLFKNQYKTDDNTQPMGLIITDPIFSLEQGNRVVSLVIHLKEVRSNIVAQELLGANDRDKIIAALKNVFNQLLITHAHLFEDWAARISVDHLVQTLSPEQLSQFERVKPPQNSYVAYKLFYLQVLHFIHSVPDEPGQAMPYGLSGKTLLFRVIGQIVARRSLYCTPWLTASDISDILSTVAPMLTEDPIAYSTLKELFSYSTTAAFYQLLQGVFHIEASTAKGWETLPNVEIHPCTSAECQIGFKVKCHIDTGFAPIVPLYASYPHSASLKITLKRQSNCFPYAIFRDFELSKFEVAAQVQGVTQLQLFNPEGQVDTAQPFFLFGSQPYLDAYAVIANEEIARKSVTQVSLNLHWGGLPAGSDGFKQHYEQYPYPYTNASFQLISEVLSHGQWVEIGPAHIPLFTPATGPLRHDRHIKFSDVKKCYTPITQPWPKTPYSNQSGLRDGLFKLKLTGPEPAFGHKDYAPLLSDTLTHNVTNKRKRKLPNPPYTPLVTRISLDYSAEATLDIMALDDSRQSEIIHLHPFGQNVIYPTTQLQQIGRPRFFPNYKEDGHCFIGIAATELSGYLNLFFVFDGSSKLLTPYPSTFYTWYYLVDDEWHALSPNQIIHDTTLSFLTTGIVTLDIPDDINTEHGVMPAGLFWLRVSTNKGIDRYPDCLHVATHVVKVMGKGAPLADDGVTPRSFSAWRSIPRRANLAPIAQLNPMIKIPEIESDRHFQMRVSETLRHKGKAITPWDYKHLILENFPEVGAVYCFPTRTYYSEAPAAGHVLIIVTPINTSCDHSLCAPKQLDSSYLLSIRRFLQGISRAHVQIDVRNPGYEKIQIRCKVTLKEGVNHGPALRKLEYAVKSQLCPWEPDTLNTGPGVPFVP</sequence>
<gene>
    <name evidence="1" type="ORF">NCTC12120_05861</name>
</gene>
<proteinExistence type="predicted"/>
<reference evidence="1 2" key="1">
    <citation type="submission" date="2018-06" db="EMBL/GenBank/DDBJ databases">
        <authorList>
            <consortium name="Pathogen Informatics"/>
            <person name="Doyle S."/>
        </authorList>
    </citation>
    <scope>NUCLEOTIDE SEQUENCE [LARGE SCALE GENOMIC DNA]</scope>
    <source>
        <strain evidence="1 2">NCTC12120</strain>
    </source>
</reference>
<evidence type="ECO:0000313" key="1">
    <source>
        <dbReference type="EMBL" id="SQC92661.1"/>
    </source>
</evidence>
<dbReference type="AlphaFoldDB" id="A0A2X3J9I9"/>
<organism evidence="1 2">
    <name type="scientific">Cedecea neteri</name>
    <dbReference type="NCBI Taxonomy" id="158822"/>
    <lineage>
        <taxon>Bacteria</taxon>
        <taxon>Pseudomonadati</taxon>
        <taxon>Pseudomonadota</taxon>
        <taxon>Gammaproteobacteria</taxon>
        <taxon>Enterobacterales</taxon>
        <taxon>Enterobacteriaceae</taxon>
        <taxon>Cedecea</taxon>
    </lineage>
</organism>